<feature type="transmembrane region" description="Helical" evidence="4">
    <location>
        <begin position="241"/>
        <end position="264"/>
    </location>
</feature>
<sequence>MNHTIQAIMARLRFNYVWIVVGIIFLVLLSAAGIRATPSVMILPLEHEFGWTVTTISFVISVNIALYGLIGPFSAAAMQRYGIRPIVLGALVLLAIGTFASTFMTLPWHMVLAWGILVGAGSGVAANTLAATIVSRWFETRRGLAMGLLTASSATGQMVFLPLMAYMVEHFGWRSVAILVASVAALAIPLVAIFLPERPQDIGLKRYGQHDELPPEALGKGKNPLSIAFGALGKAVKIRDFWLLFFSFFICGMSTNGYIGSHFIAMCGDYGITAVGGASILATMGMLDLVGTTMSGWLSDRFNPRVLLFWYYGLRGIALIFLPHAFGLSYFGLPVFALFYGLDWIATVPPTVRLANDVFGRLAAPIVFGWIVAGHQLGAASATLLAGSLRNSLGSYTLSSILMGAACIVASVLVLRIKGHHAGGDLIPAVPVPAR</sequence>
<keyword evidence="7" id="KW-1185">Reference proteome</keyword>
<evidence type="ECO:0000256" key="4">
    <source>
        <dbReference type="SAM" id="Phobius"/>
    </source>
</evidence>
<feature type="transmembrane region" description="Helical" evidence="4">
    <location>
        <begin position="112"/>
        <end position="134"/>
    </location>
</feature>
<feature type="transmembrane region" description="Helical" evidence="4">
    <location>
        <begin position="146"/>
        <end position="167"/>
    </location>
</feature>
<keyword evidence="2 4" id="KW-1133">Transmembrane helix</keyword>
<dbReference type="InterPro" id="IPR050327">
    <property type="entry name" value="Proton-linked_MCT"/>
</dbReference>
<dbReference type="Gene3D" id="1.20.1250.20">
    <property type="entry name" value="MFS general substrate transporter like domains"/>
    <property type="match status" value="2"/>
</dbReference>
<dbReference type="InterPro" id="IPR020846">
    <property type="entry name" value="MFS_dom"/>
</dbReference>
<evidence type="ECO:0000256" key="3">
    <source>
        <dbReference type="ARBA" id="ARBA00023136"/>
    </source>
</evidence>
<feature type="transmembrane region" description="Helical" evidence="4">
    <location>
        <begin position="302"/>
        <end position="322"/>
    </location>
</feature>
<dbReference type="PANTHER" id="PTHR11360:SF290">
    <property type="entry name" value="MONOCARBOXYLATE MFS PERMEASE"/>
    <property type="match status" value="1"/>
</dbReference>
<gene>
    <name evidence="6" type="ORF">LT85_4043</name>
</gene>
<proteinExistence type="predicted"/>
<feature type="transmembrane region" description="Helical" evidence="4">
    <location>
        <begin position="173"/>
        <end position="195"/>
    </location>
</feature>
<dbReference type="PROSITE" id="PS50850">
    <property type="entry name" value="MFS"/>
    <property type="match status" value="1"/>
</dbReference>
<dbReference type="InterPro" id="IPR036259">
    <property type="entry name" value="MFS_trans_sf"/>
</dbReference>
<dbReference type="AlphaFoldDB" id="A0A0A1FFB1"/>
<dbReference type="GO" id="GO:0022857">
    <property type="term" value="F:transmembrane transporter activity"/>
    <property type="evidence" value="ECO:0007669"/>
    <property type="project" value="InterPro"/>
</dbReference>
<protein>
    <submittedName>
        <fullName evidence="6">Permeases of the major facilitator superfamily</fullName>
    </submittedName>
</protein>
<dbReference type="CDD" id="cd17355">
    <property type="entry name" value="MFS_YcxA_like"/>
    <property type="match status" value="1"/>
</dbReference>
<evidence type="ECO:0000256" key="1">
    <source>
        <dbReference type="ARBA" id="ARBA00022692"/>
    </source>
</evidence>
<dbReference type="PANTHER" id="PTHR11360">
    <property type="entry name" value="MONOCARBOXYLATE TRANSPORTER"/>
    <property type="match status" value="1"/>
</dbReference>
<dbReference type="RefSeq" id="WP_038492456.1">
    <property type="nucleotide sequence ID" value="NZ_CP009962.1"/>
</dbReference>
<dbReference type="Pfam" id="PF07690">
    <property type="entry name" value="MFS_1"/>
    <property type="match status" value="1"/>
</dbReference>
<name>A0A0A1FFB1_9BURK</name>
<feature type="transmembrane region" description="Helical" evidence="4">
    <location>
        <begin position="49"/>
        <end position="70"/>
    </location>
</feature>
<dbReference type="KEGG" id="care:LT85_4043"/>
<keyword evidence="1 4" id="KW-0812">Transmembrane</keyword>
<evidence type="ECO:0000256" key="2">
    <source>
        <dbReference type="ARBA" id="ARBA00022989"/>
    </source>
</evidence>
<dbReference type="SUPFAM" id="SSF103473">
    <property type="entry name" value="MFS general substrate transporter"/>
    <property type="match status" value="1"/>
</dbReference>
<dbReference type="EMBL" id="CP009962">
    <property type="protein sequence ID" value="AIY43201.1"/>
    <property type="molecule type" value="Genomic_DNA"/>
</dbReference>
<feature type="domain" description="Major facilitator superfamily (MFS) profile" evidence="5">
    <location>
        <begin position="19"/>
        <end position="422"/>
    </location>
</feature>
<evidence type="ECO:0000313" key="6">
    <source>
        <dbReference type="EMBL" id="AIY43201.1"/>
    </source>
</evidence>
<dbReference type="InterPro" id="IPR011701">
    <property type="entry name" value="MFS"/>
</dbReference>
<evidence type="ECO:0000259" key="5">
    <source>
        <dbReference type="PROSITE" id="PS50850"/>
    </source>
</evidence>
<dbReference type="Proteomes" id="UP000030302">
    <property type="component" value="Chromosome"/>
</dbReference>
<dbReference type="OrthoDB" id="146345at2"/>
<feature type="transmembrane region" description="Helical" evidence="4">
    <location>
        <begin position="16"/>
        <end position="37"/>
    </location>
</feature>
<feature type="transmembrane region" description="Helical" evidence="4">
    <location>
        <begin position="396"/>
        <end position="415"/>
    </location>
</feature>
<dbReference type="STRING" id="279058.LT85_4043"/>
<accession>A0A0A1FFB1</accession>
<feature type="transmembrane region" description="Helical" evidence="4">
    <location>
        <begin position="328"/>
        <end position="346"/>
    </location>
</feature>
<keyword evidence="3 4" id="KW-0472">Membrane</keyword>
<evidence type="ECO:0000313" key="7">
    <source>
        <dbReference type="Proteomes" id="UP000030302"/>
    </source>
</evidence>
<dbReference type="HOGENOM" id="CLU_001265_59_9_4"/>
<organism evidence="6 7">
    <name type="scientific">Collimonas arenae</name>
    <dbReference type="NCBI Taxonomy" id="279058"/>
    <lineage>
        <taxon>Bacteria</taxon>
        <taxon>Pseudomonadati</taxon>
        <taxon>Pseudomonadota</taxon>
        <taxon>Betaproteobacteria</taxon>
        <taxon>Burkholderiales</taxon>
        <taxon>Oxalobacteraceae</taxon>
        <taxon>Collimonas</taxon>
    </lineage>
</organism>
<feature type="transmembrane region" description="Helical" evidence="4">
    <location>
        <begin position="82"/>
        <end position="106"/>
    </location>
</feature>
<reference evidence="7" key="1">
    <citation type="journal article" date="2014" name="Soil Biol. Biochem.">
        <title>Structure and function of bacterial communities in ageing soils: Insights from the Mendocino ecological staircase.</title>
        <authorList>
            <person name="Uroz S."/>
            <person name="Tech J.J."/>
            <person name="Sawaya N.A."/>
            <person name="Frey-Klett P."/>
            <person name="Leveau J.H.J."/>
        </authorList>
    </citation>
    <scope>NUCLEOTIDE SEQUENCE [LARGE SCALE GENOMIC DNA]</scope>
    <source>
        <strain evidence="7">Cal35</strain>
    </source>
</reference>